<dbReference type="EMBL" id="FUEZ01000004">
    <property type="protein sequence ID" value="SPM43281.1"/>
    <property type="molecule type" value="Genomic_DNA"/>
</dbReference>
<dbReference type="PANTHER" id="PTHR32315:SF3">
    <property type="entry name" value="ADENINE PHOSPHORIBOSYLTRANSFERASE"/>
    <property type="match status" value="1"/>
</dbReference>
<dbReference type="GO" id="GO:0005737">
    <property type="term" value="C:cytoplasm"/>
    <property type="evidence" value="ECO:0007669"/>
    <property type="project" value="UniProtKB-SubCell"/>
</dbReference>
<feature type="non-terminal residue" evidence="12">
    <location>
        <position position="1"/>
    </location>
</feature>
<comment type="pathway">
    <text evidence="4">Purine metabolism; AMP biosynthesis via salvage pathway; AMP from adenine: step 1/1.</text>
</comment>
<protein>
    <recommendedName>
        <fullName evidence="6">adenine phosphoribosyltransferase</fullName>
        <ecNumber evidence="6">2.4.2.7</ecNumber>
    </recommendedName>
</protein>
<proteinExistence type="inferred from homology"/>
<comment type="catalytic activity">
    <reaction evidence="1">
        <text>AMP + diphosphate = 5-phospho-alpha-D-ribose 1-diphosphate + adenine</text>
        <dbReference type="Rhea" id="RHEA:16609"/>
        <dbReference type="ChEBI" id="CHEBI:16708"/>
        <dbReference type="ChEBI" id="CHEBI:33019"/>
        <dbReference type="ChEBI" id="CHEBI:58017"/>
        <dbReference type="ChEBI" id="CHEBI:456215"/>
        <dbReference type="EC" id="2.4.2.7"/>
    </reaction>
</comment>
<name>A0A2U3PHR0_9MYCO</name>
<evidence type="ECO:0000256" key="7">
    <source>
        <dbReference type="ARBA" id="ARBA00022490"/>
    </source>
</evidence>
<sequence length="194" mass="19859">VGRGLEHGPMGADAVTTLREPAELADVIESLTREVADFPKPGVLFKDLTPLFAKRKAMAAVTAALADLSSGVDLIAGIDSRGFLAAAAVATRLGTGVLAIRKGGKLPPPVFSESYDLEYGSATLEIPADAIKLHDRSVMVIDDVLATGGTLGAAARLLERAGANVVGVAVVLELTELGGRAALAPMPVHSLSRA</sequence>
<dbReference type="Pfam" id="PF00156">
    <property type="entry name" value="Pribosyltran"/>
    <property type="match status" value="1"/>
</dbReference>
<dbReference type="FunFam" id="3.40.50.2020:FF:000021">
    <property type="entry name" value="Adenine phosphoribosyltransferase"/>
    <property type="match status" value="1"/>
</dbReference>
<keyword evidence="8 12" id="KW-0328">Glycosyltransferase</keyword>
<dbReference type="NCBIfam" id="NF002636">
    <property type="entry name" value="PRK02304.1-5"/>
    <property type="match status" value="1"/>
</dbReference>
<comment type="subcellular location">
    <subcellularLocation>
        <location evidence="3">Cytoplasm</location>
    </subcellularLocation>
</comment>
<reference evidence="12 13" key="1">
    <citation type="submission" date="2017-01" db="EMBL/GenBank/DDBJ databases">
        <authorList>
            <consortium name="Urmite Genomes"/>
        </authorList>
    </citation>
    <scope>NUCLEOTIDE SEQUENCE [LARGE SCALE GENOMIC DNA]</scope>
    <source>
        <strain evidence="12 13">AB215</strain>
    </source>
</reference>
<dbReference type="EC" id="2.4.2.7" evidence="6"/>
<evidence type="ECO:0000256" key="3">
    <source>
        <dbReference type="ARBA" id="ARBA00004496"/>
    </source>
</evidence>
<evidence type="ECO:0000256" key="8">
    <source>
        <dbReference type="ARBA" id="ARBA00022676"/>
    </source>
</evidence>
<evidence type="ECO:0000259" key="11">
    <source>
        <dbReference type="Pfam" id="PF00156"/>
    </source>
</evidence>
<dbReference type="GO" id="GO:0006166">
    <property type="term" value="P:purine ribonucleoside salvage"/>
    <property type="evidence" value="ECO:0007669"/>
    <property type="project" value="UniProtKB-KW"/>
</dbReference>
<keyword evidence="9 12" id="KW-0808">Transferase</keyword>
<evidence type="ECO:0000313" key="13">
    <source>
        <dbReference type="Proteomes" id="UP000240424"/>
    </source>
</evidence>
<dbReference type="SUPFAM" id="SSF53271">
    <property type="entry name" value="PRTase-like"/>
    <property type="match status" value="1"/>
</dbReference>
<dbReference type="GO" id="GO:0003999">
    <property type="term" value="F:adenine phosphoribosyltransferase activity"/>
    <property type="evidence" value="ECO:0007669"/>
    <property type="project" value="UniProtKB-EC"/>
</dbReference>
<dbReference type="InterPro" id="IPR000836">
    <property type="entry name" value="PRTase_dom"/>
</dbReference>
<dbReference type="GO" id="GO:0016208">
    <property type="term" value="F:AMP binding"/>
    <property type="evidence" value="ECO:0007669"/>
    <property type="project" value="TreeGrafter"/>
</dbReference>
<dbReference type="InterPro" id="IPR005764">
    <property type="entry name" value="Ade_phspho_trans"/>
</dbReference>
<comment type="function">
    <text evidence="2">Catalyzes a salvage reaction resulting in the formation of AMP, that is energically less costly than de novo synthesis.</text>
</comment>
<evidence type="ECO:0000256" key="6">
    <source>
        <dbReference type="ARBA" id="ARBA00011893"/>
    </source>
</evidence>
<evidence type="ECO:0000256" key="9">
    <source>
        <dbReference type="ARBA" id="ARBA00022679"/>
    </source>
</evidence>
<accession>A0A2U3PHR0</accession>
<dbReference type="PANTHER" id="PTHR32315">
    <property type="entry name" value="ADENINE PHOSPHORIBOSYLTRANSFERASE"/>
    <property type="match status" value="1"/>
</dbReference>
<evidence type="ECO:0000313" key="12">
    <source>
        <dbReference type="EMBL" id="SPM43281.1"/>
    </source>
</evidence>
<comment type="similarity">
    <text evidence="5">Belongs to the purine/pyrimidine phosphoribosyltransferase family.</text>
</comment>
<evidence type="ECO:0000256" key="1">
    <source>
        <dbReference type="ARBA" id="ARBA00000868"/>
    </source>
</evidence>
<dbReference type="STRING" id="1841861.GCA_900157365_03822"/>
<dbReference type="GO" id="GO:0044209">
    <property type="term" value="P:AMP salvage"/>
    <property type="evidence" value="ECO:0007669"/>
    <property type="project" value="UniProtKB-UniPathway"/>
</dbReference>
<dbReference type="GO" id="GO:0006168">
    <property type="term" value="P:adenine salvage"/>
    <property type="evidence" value="ECO:0007669"/>
    <property type="project" value="InterPro"/>
</dbReference>
<keyword evidence="7" id="KW-0963">Cytoplasm</keyword>
<dbReference type="InterPro" id="IPR050054">
    <property type="entry name" value="UPRTase/APRTase"/>
</dbReference>
<feature type="domain" description="Phosphoribosyltransferase" evidence="11">
    <location>
        <begin position="55"/>
        <end position="172"/>
    </location>
</feature>
<evidence type="ECO:0000256" key="10">
    <source>
        <dbReference type="ARBA" id="ARBA00022726"/>
    </source>
</evidence>
<keyword evidence="10" id="KW-0660">Purine salvage</keyword>
<dbReference type="AlphaFoldDB" id="A0A2U3PHR0"/>
<dbReference type="UniPathway" id="UPA00588">
    <property type="reaction ID" value="UER00646"/>
</dbReference>
<dbReference type="CDD" id="cd06223">
    <property type="entry name" value="PRTases_typeI"/>
    <property type="match status" value="1"/>
</dbReference>
<dbReference type="Proteomes" id="UP000240424">
    <property type="component" value="Unassembled WGS sequence"/>
</dbReference>
<organism evidence="12 13">
    <name type="scientific">Mycobacterium numidiamassiliense</name>
    <dbReference type="NCBI Taxonomy" id="1841861"/>
    <lineage>
        <taxon>Bacteria</taxon>
        <taxon>Bacillati</taxon>
        <taxon>Actinomycetota</taxon>
        <taxon>Actinomycetes</taxon>
        <taxon>Mycobacteriales</taxon>
        <taxon>Mycobacteriaceae</taxon>
        <taxon>Mycobacterium</taxon>
    </lineage>
</organism>
<dbReference type="Gene3D" id="3.40.50.2020">
    <property type="match status" value="1"/>
</dbReference>
<dbReference type="HAMAP" id="MF_00004">
    <property type="entry name" value="Aden_phosphoribosyltr"/>
    <property type="match status" value="1"/>
</dbReference>
<keyword evidence="13" id="KW-1185">Reference proteome</keyword>
<evidence type="ECO:0000256" key="5">
    <source>
        <dbReference type="ARBA" id="ARBA00008391"/>
    </source>
</evidence>
<dbReference type="GO" id="GO:0002055">
    <property type="term" value="F:adenine binding"/>
    <property type="evidence" value="ECO:0007669"/>
    <property type="project" value="TreeGrafter"/>
</dbReference>
<dbReference type="InterPro" id="IPR029057">
    <property type="entry name" value="PRTase-like"/>
</dbReference>
<evidence type="ECO:0000256" key="4">
    <source>
        <dbReference type="ARBA" id="ARBA00004659"/>
    </source>
</evidence>
<gene>
    <name evidence="12" type="ORF">MNAB215_5503</name>
</gene>
<evidence type="ECO:0000256" key="2">
    <source>
        <dbReference type="ARBA" id="ARBA00003968"/>
    </source>
</evidence>